<dbReference type="SUPFAM" id="SSF55469">
    <property type="entry name" value="FMN-dependent nitroreductase-like"/>
    <property type="match status" value="1"/>
</dbReference>
<dbReference type="AlphaFoldDB" id="A0A7C4WEY0"/>
<dbReference type="PANTHER" id="PTHR43673:SF10">
    <property type="entry name" value="NADH DEHYDROGENASE_NAD(P)H NITROREDUCTASE XCC3605-RELATED"/>
    <property type="match status" value="1"/>
</dbReference>
<dbReference type="Gene3D" id="3.40.109.10">
    <property type="entry name" value="NADH Oxidase"/>
    <property type="match status" value="1"/>
</dbReference>
<dbReference type="PANTHER" id="PTHR43673">
    <property type="entry name" value="NAD(P)H NITROREDUCTASE YDGI-RELATED"/>
    <property type="match status" value="1"/>
</dbReference>
<keyword evidence="2" id="KW-0560">Oxidoreductase</keyword>
<sequence length="189" mass="21949">MDFFEAISARHSVRNFSDKEVEDEKIKKILEAARLAPSWQNRQPWYFIVVKDKELIKKISEFRPLTLNINIFLKKAPVIIILVSKKELSGTRAGLDYFLVDCAIAMEHLILAATALGLGTCWIGGFDEEYLKEILKIPKDFRIIALTPLGYPKEENLLGKAIKTFAQSRKRKELKEFVFLNEWGKRWEF</sequence>
<dbReference type="InterPro" id="IPR000415">
    <property type="entry name" value="Nitroreductase-like"/>
</dbReference>
<dbReference type="EMBL" id="DSZH01000035">
    <property type="protein sequence ID" value="HGU47073.1"/>
    <property type="molecule type" value="Genomic_DNA"/>
</dbReference>
<accession>A0A7C4WEY0</accession>
<protein>
    <submittedName>
        <fullName evidence="4">Nitroreductase</fullName>
    </submittedName>
</protein>
<name>A0A7C4WEY0_UNCW3</name>
<evidence type="ECO:0000259" key="3">
    <source>
        <dbReference type="Pfam" id="PF00881"/>
    </source>
</evidence>
<feature type="domain" description="Nitroreductase" evidence="3">
    <location>
        <begin position="7"/>
        <end position="61"/>
    </location>
</feature>
<dbReference type="Pfam" id="PF00881">
    <property type="entry name" value="Nitroreductase"/>
    <property type="match status" value="2"/>
</dbReference>
<reference evidence="4" key="1">
    <citation type="journal article" date="2020" name="mSystems">
        <title>Genome- and Community-Level Interaction Insights into Carbon Utilization and Element Cycling Functions of Hydrothermarchaeota in Hydrothermal Sediment.</title>
        <authorList>
            <person name="Zhou Z."/>
            <person name="Liu Y."/>
            <person name="Xu W."/>
            <person name="Pan J."/>
            <person name="Luo Z.H."/>
            <person name="Li M."/>
        </authorList>
    </citation>
    <scope>NUCLEOTIDE SEQUENCE [LARGE SCALE GENOMIC DNA]</scope>
    <source>
        <strain evidence="4">SpSt-594</strain>
    </source>
</reference>
<comment type="similarity">
    <text evidence="1">Belongs to the nitroreductase family.</text>
</comment>
<dbReference type="InterPro" id="IPR029479">
    <property type="entry name" value="Nitroreductase"/>
</dbReference>
<proteinExistence type="inferred from homology"/>
<evidence type="ECO:0000313" key="4">
    <source>
        <dbReference type="EMBL" id="HGU47073.1"/>
    </source>
</evidence>
<comment type="caution">
    <text evidence="4">The sequence shown here is derived from an EMBL/GenBank/DDBJ whole genome shotgun (WGS) entry which is preliminary data.</text>
</comment>
<organism evidence="4">
    <name type="scientific">candidate division WOR-3 bacterium</name>
    <dbReference type="NCBI Taxonomy" id="2052148"/>
    <lineage>
        <taxon>Bacteria</taxon>
        <taxon>Bacteria division WOR-3</taxon>
    </lineage>
</organism>
<dbReference type="CDD" id="cd02139">
    <property type="entry name" value="nitroreductase"/>
    <property type="match status" value="1"/>
</dbReference>
<dbReference type="GO" id="GO:0016491">
    <property type="term" value="F:oxidoreductase activity"/>
    <property type="evidence" value="ECO:0007669"/>
    <property type="project" value="UniProtKB-KW"/>
</dbReference>
<gene>
    <name evidence="4" type="ORF">ENT60_00720</name>
</gene>
<evidence type="ECO:0000256" key="1">
    <source>
        <dbReference type="ARBA" id="ARBA00007118"/>
    </source>
</evidence>
<feature type="domain" description="Nitroreductase" evidence="3">
    <location>
        <begin position="68"/>
        <end position="151"/>
    </location>
</feature>
<evidence type="ECO:0000256" key="2">
    <source>
        <dbReference type="ARBA" id="ARBA00023002"/>
    </source>
</evidence>